<dbReference type="EMBL" id="APVH01000002">
    <property type="protein sequence ID" value="EPX87025.1"/>
    <property type="molecule type" value="Genomic_DNA"/>
</dbReference>
<dbReference type="CDD" id="cd02440">
    <property type="entry name" value="AdoMet_MTases"/>
    <property type="match status" value="1"/>
</dbReference>
<dbReference type="eggNOG" id="COG0500">
    <property type="taxonomic scope" value="Bacteria"/>
</dbReference>
<dbReference type="GO" id="GO:0008168">
    <property type="term" value="F:methyltransferase activity"/>
    <property type="evidence" value="ECO:0007669"/>
    <property type="project" value="UniProtKB-KW"/>
</dbReference>
<keyword evidence="1 4" id="KW-0489">Methyltransferase</keyword>
<feature type="domain" description="Methyltransferase" evidence="3">
    <location>
        <begin position="42"/>
        <end position="129"/>
    </location>
</feature>
<dbReference type="RefSeq" id="WP_020040669.1">
    <property type="nucleotide sequence ID" value="NZ_KE557273.1"/>
</dbReference>
<dbReference type="PANTHER" id="PTHR43861">
    <property type="entry name" value="TRANS-ACONITATE 2-METHYLTRANSFERASE-RELATED"/>
    <property type="match status" value="1"/>
</dbReference>
<reference evidence="5" key="1">
    <citation type="journal article" date="2014" name="Stand. Genomic Sci.">
        <title>Genome sequence of the exopolysaccharide-producing Salipiger mucosus type strain (DSM 16094(T)), a moderately halophilic member of the Roseobacter clade.</title>
        <authorList>
            <person name="Riedel T."/>
            <person name="Spring S."/>
            <person name="Fiebig A."/>
            <person name="Petersen J."/>
            <person name="Kyrpides N.C."/>
            <person name="Goker M."/>
            <person name="Klenk H.P."/>
        </authorList>
    </citation>
    <scope>NUCLEOTIDE SEQUENCE [LARGE SCALE GENOMIC DNA]</scope>
    <source>
        <strain evidence="5">DSM 16094</strain>
    </source>
</reference>
<name>S9SA43_9RHOB</name>
<dbReference type="Pfam" id="PF13649">
    <property type="entry name" value="Methyltransf_25"/>
    <property type="match status" value="1"/>
</dbReference>
<proteinExistence type="predicted"/>
<dbReference type="STRING" id="1123237.Salmuc_03000"/>
<organism evidence="4 5">
    <name type="scientific">Salipiger mucosus DSM 16094</name>
    <dbReference type="NCBI Taxonomy" id="1123237"/>
    <lineage>
        <taxon>Bacteria</taxon>
        <taxon>Pseudomonadati</taxon>
        <taxon>Pseudomonadota</taxon>
        <taxon>Alphaproteobacteria</taxon>
        <taxon>Rhodobacterales</taxon>
        <taxon>Roseobacteraceae</taxon>
        <taxon>Salipiger</taxon>
    </lineage>
</organism>
<dbReference type="GO" id="GO:0032259">
    <property type="term" value="P:methylation"/>
    <property type="evidence" value="ECO:0007669"/>
    <property type="project" value="UniProtKB-KW"/>
</dbReference>
<evidence type="ECO:0000256" key="1">
    <source>
        <dbReference type="ARBA" id="ARBA00022603"/>
    </source>
</evidence>
<protein>
    <submittedName>
        <fullName evidence="4">Methyltransferase</fullName>
    </submittedName>
</protein>
<dbReference type="HOGENOM" id="CLU_057823_2_0_5"/>
<evidence type="ECO:0000259" key="3">
    <source>
        <dbReference type="Pfam" id="PF13649"/>
    </source>
</evidence>
<evidence type="ECO:0000313" key="5">
    <source>
        <dbReference type="Proteomes" id="UP000015347"/>
    </source>
</evidence>
<dbReference type="SUPFAM" id="SSF53335">
    <property type="entry name" value="S-adenosyl-L-methionine-dependent methyltransferases"/>
    <property type="match status" value="1"/>
</dbReference>
<dbReference type="InterPro" id="IPR029063">
    <property type="entry name" value="SAM-dependent_MTases_sf"/>
</dbReference>
<evidence type="ECO:0000313" key="4">
    <source>
        <dbReference type="EMBL" id="EPX87025.1"/>
    </source>
</evidence>
<comment type="caution">
    <text evidence="4">The sequence shown here is derived from an EMBL/GenBank/DDBJ whole genome shotgun (WGS) entry which is preliminary data.</text>
</comment>
<keyword evidence="5" id="KW-1185">Reference proteome</keyword>
<dbReference type="PANTHER" id="PTHR43861:SF1">
    <property type="entry name" value="TRANS-ACONITATE 2-METHYLTRANSFERASE"/>
    <property type="match status" value="1"/>
</dbReference>
<accession>S9SA43</accession>
<dbReference type="OrthoDB" id="9804312at2"/>
<sequence length="194" mass="21047">MTDRETLQVYETRAEDYARMAPGAPWETLQAFIAALPEGASVLDLGCGPGHDAVHMMEAGLRVEAMDASPAMVEMARQRGVEARQASFDEIAGEDRHDGVWACFSLLHAPRADMPRHLAAIAGALKPGGRLGLTLKEGQGEARDRLGRFYTYYEEPELRALLEQAGLRPDSVTRGRGTGLDGTESPWLCVTAHG</sequence>
<gene>
    <name evidence="4" type="ORF">Salmuc_03000</name>
</gene>
<dbReference type="AlphaFoldDB" id="S9SA43"/>
<evidence type="ECO:0000256" key="2">
    <source>
        <dbReference type="ARBA" id="ARBA00022679"/>
    </source>
</evidence>
<keyword evidence="2 4" id="KW-0808">Transferase</keyword>
<dbReference type="InterPro" id="IPR041698">
    <property type="entry name" value="Methyltransf_25"/>
</dbReference>
<dbReference type="Gene3D" id="3.40.50.150">
    <property type="entry name" value="Vaccinia Virus protein VP39"/>
    <property type="match status" value="1"/>
</dbReference>
<dbReference type="Proteomes" id="UP000015347">
    <property type="component" value="Unassembled WGS sequence"/>
</dbReference>